<proteinExistence type="predicted"/>
<sequence length="167" mass="18794">MNVSDKAISKWERGLGCPDVSLLPELSGIFGVNLGELLSGELNTNDSVGGNMKKLQFYVCSNCGNLLTATANATVSCCGKTLKPLFPRKAEETEKLSVEMIENDYFVSTDHEMTREHYIAFVALLTGDSIMLRKQYPEWNLQTRIPRFAHGMLIWYCTQHGLFYQMV</sequence>
<name>A0A645CSL8_9ZZZZ</name>
<dbReference type="PROSITE" id="PS50943">
    <property type="entry name" value="HTH_CROC1"/>
    <property type="match status" value="1"/>
</dbReference>
<dbReference type="InterPro" id="IPR001387">
    <property type="entry name" value="Cro/C1-type_HTH"/>
</dbReference>
<accession>A0A645CSL8</accession>
<dbReference type="GO" id="GO:0003677">
    <property type="term" value="F:DNA binding"/>
    <property type="evidence" value="ECO:0007669"/>
    <property type="project" value="InterPro"/>
</dbReference>
<dbReference type="InterPro" id="IPR010982">
    <property type="entry name" value="Lambda_DNA-bd_dom_sf"/>
</dbReference>
<dbReference type="GO" id="GO:0016491">
    <property type="term" value="F:oxidoreductase activity"/>
    <property type="evidence" value="ECO:0007669"/>
    <property type="project" value="InterPro"/>
</dbReference>
<dbReference type="AlphaFoldDB" id="A0A645CSL8"/>
<dbReference type="EMBL" id="VSSQ01029671">
    <property type="protein sequence ID" value="MPM79894.1"/>
    <property type="molecule type" value="Genomic_DNA"/>
</dbReference>
<dbReference type="Gene3D" id="2.60.40.730">
    <property type="entry name" value="SOR catalytic domain"/>
    <property type="match status" value="1"/>
</dbReference>
<dbReference type="CDD" id="cd00093">
    <property type="entry name" value="HTH_XRE"/>
    <property type="match status" value="1"/>
</dbReference>
<dbReference type="GO" id="GO:0005506">
    <property type="term" value="F:iron ion binding"/>
    <property type="evidence" value="ECO:0007669"/>
    <property type="project" value="InterPro"/>
</dbReference>
<dbReference type="SUPFAM" id="SSF47413">
    <property type="entry name" value="lambda repressor-like DNA-binding domains"/>
    <property type="match status" value="1"/>
</dbReference>
<dbReference type="Gene3D" id="1.10.260.40">
    <property type="entry name" value="lambda repressor-like DNA-binding domains"/>
    <property type="match status" value="1"/>
</dbReference>
<gene>
    <name evidence="2" type="ORF">SDC9_126936</name>
</gene>
<dbReference type="InterPro" id="IPR036073">
    <property type="entry name" value="Desulfoferrodoxin_Fe-bd_dom_sf"/>
</dbReference>
<dbReference type="SUPFAM" id="SSF57802">
    <property type="entry name" value="Rubredoxin-like"/>
    <property type="match status" value="1"/>
</dbReference>
<dbReference type="SUPFAM" id="SSF49367">
    <property type="entry name" value="Superoxide reductase-like"/>
    <property type="match status" value="1"/>
</dbReference>
<comment type="caution">
    <text evidence="2">The sequence shown here is derived from an EMBL/GenBank/DDBJ whole genome shotgun (WGS) entry which is preliminary data.</text>
</comment>
<evidence type="ECO:0000259" key="1">
    <source>
        <dbReference type="PROSITE" id="PS50943"/>
    </source>
</evidence>
<dbReference type="Pfam" id="PF01381">
    <property type="entry name" value="HTH_3"/>
    <property type="match status" value="1"/>
</dbReference>
<protein>
    <recommendedName>
        <fullName evidence="1">HTH cro/C1-type domain-containing protein</fullName>
    </recommendedName>
</protein>
<feature type="domain" description="HTH cro/C1-type" evidence="1">
    <location>
        <begin position="1"/>
        <end position="37"/>
    </location>
</feature>
<reference evidence="2" key="1">
    <citation type="submission" date="2019-08" db="EMBL/GenBank/DDBJ databases">
        <authorList>
            <person name="Kucharzyk K."/>
            <person name="Murdoch R.W."/>
            <person name="Higgins S."/>
            <person name="Loffler F."/>
        </authorList>
    </citation>
    <scope>NUCLEOTIDE SEQUENCE</scope>
</reference>
<organism evidence="2">
    <name type="scientific">bioreactor metagenome</name>
    <dbReference type="NCBI Taxonomy" id="1076179"/>
    <lineage>
        <taxon>unclassified sequences</taxon>
        <taxon>metagenomes</taxon>
        <taxon>ecological metagenomes</taxon>
    </lineage>
</organism>
<evidence type="ECO:0000313" key="2">
    <source>
        <dbReference type="EMBL" id="MPM79894.1"/>
    </source>
</evidence>